<evidence type="ECO:0000313" key="2">
    <source>
        <dbReference type="Proteomes" id="UP000252519"/>
    </source>
</evidence>
<name>A0A368HCU3_ANCCA</name>
<keyword evidence="2" id="KW-1185">Reference proteome</keyword>
<dbReference type="STRING" id="29170.A0A368HCU3"/>
<protein>
    <recommendedName>
        <fullName evidence="3">MULE transposase domain-containing protein</fullName>
    </recommendedName>
</protein>
<dbReference type="EMBL" id="JOJR01000002">
    <property type="protein sequence ID" value="RCN53459.1"/>
    <property type="molecule type" value="Genomic_DNA"/>
</dbReference>
<proteinExistence type="predicted"/>
<gene>
    <name evidence="1" type="ORF">ANCCAN_00524</name>
</gene>
<dbReference type="Proteomes" id="UP000252519">
    <property type="component" value="Unassembled WGS sequence"/>
</dbReference>
<evidence type="ECO:0000313" key="1">
    <source>
        <dbReference type="EMBL" id="RCN53459.1"/>
    </source>
</evidence>
<organism evidence="1 2">
    <name type="scientific">Ancylostoma caninum</name>
    <name type="common">Dog hookworm</name>
    <dbReference type="NCBI Taxonomy" id="29170"/>
    <lineage>
        <taxon>Eukaryota</taxon>
        <taxon>Metazoa</taxon>
        <taxon>Ecdysozoa</taxon>
        <taxon>Nematoda</taxon>
        <taxon>Chromadorea</taxon>
        <taxon>Rhabditida</taxon>
        <taxon>Rhabditina</taxon>
        <taxon>Rhabditomorpha</taxon>
        <taxon>Strongyloidea</taxon>
        <taxon>Ancylostomatidae</taxon>
        <taxon>Ancylostomatinae</taxon>
        <taxon>Ancylostoma</taxon>
    </lineage>
</organism>
<dbReference type="AlphaFoldDB" id="A0A368HCU3"/>
<sequence>MRCHCAIRGNTIREKTKKIAPYCTAYMNVVKKIDSVSIECCLTRCGHEARSSQLKLESNITIQLKTLSVDDTFNLTSYSLKLGTVIVADEMTEVEVGIMFERVRKFLSSFHTAFMTDDRNTFRNGFKRVFSSSCAQKLLCLWHVQQTMKRNAKKELKMYIV</sequence>
<accession>A0A368HCU3</accession>
<dbReference type="OrthoDB" id="5864594at2759"/>
<reference evidence="1 2" key="1">
    <citation type="submission" date="2014-10" db="EMBL/GenBank/DDBJ databases">
        <title>Draft genome of the hookworm Ancylostoma caninum.</title>
        <authorList>
            <person name="Mitreva M."/>
        </authorList>
    </citation>
    <scope>NUCLEOTIDE SEQUENCE [LARGE SCALE GENOMIC DNA]</scope>
    <source>
        <strain evidence="1 2">Baltimore</strain>
    </source>
</reference>
<evidence type="ECO:0008006" key="3">
    <source>
        <dbReference type="Google" id="ProtNLM"/>
    </source>
</evidence>
<comment type="caution">
    <text evidence="1">The sequence shown here is derived from an EMBL/GenBank/DDBJ whole genome shotgun (WGS) entry which is preliminary data.</text>
</comment>